<organism evidence="2 3">
    <name type="scientific">Leptomonas pyrrhocoris</name>
    <name type="common">Firebug parasite</name>
    <dbReference type="NCBI Taxonomy" id="157538"/>
    <lineage>
        <taxon>Eukaryota</taxon>
        <taxon>Discoba</taxon>
        <taxon>Euglenozoa</taxon>
        <taxon>Kinetoplastea</taxon>
        <taxon>Metakinetoplastina</taxon>
        <taxon>Trypanosomatida</taxon>
        <taxon>Trypanosomatidae</taxon>
        <taxon>Leishmaniinae</taxon>
        <taxon>Leptomonas</taxon>
    </lineage>
</organism>
<evidence type="ECO:0000256" key="1">
    <source>
        <dbReference type="SAM" id="MobiDB-lite"/>
    </source>
</evidence>
<evidence type="ECO:0000313" key="2">
    <source>
        <dbReference type="EMBL" id="KPA84943.1"/>
    </source>
</evidence>
<feature type="compositionally biased region" description="Basic residues" evidence="1">
    <location>
        <begin position="384"/>
        <end position="393"/>
    </location>
</feature>
<feature type="compositionally biased region" description="Low complexity" evidence="1">
    <location>
        <begin position="203"/>
        <end position="220"/>
    </location>
</feature>
<accession>A0A0M9G8N4</accession>
<feature type="compositionally biased region" description="Low complexity" evidence="1">
    <location>
        <begin position="1350"/>
        <end position="1360"/>
    </location>
</feature>
<feature type="region of interest" description="Disordered" evidence="1">
    <location>
        <begin position="167"/>
        <end position="306"/>
    </location>
</feature>
<feature type="region of interest" description="Disordered" evidence="1">
    <location>
        <begin position="1"/>
        <end position="20"/>
    </location>
</feature>
<feature type="region of interest" description="Disordered" evidence="1">
    <location>
        <begin position="1033"/>
        <end position="1053"/>
    </location>
</feature>
<feature type="compositionally biased region" description="Polar residues" evidence="1">
    <location>
        <begin position="486"/>
        <end position="496"/>
    </location>
</feature>
<feature type="compositionally biased region" description="Low complexity" evidence="1">
    <location>
        <begin position="180"/>
        <end position="194"/>
    </location>
</feature>
<feature type="compositionally biased region" description="Polar residues" evidence="1">
    <location>
        <begin position="613"/>
        <end position="624"/>
    </location>
</feature>
<feature type="region of interest" description="Disordered" evidence="1">
    <location>
        <begin position="1226"/>
        <end position="1245"/>
    </location>
</feature>
<feature type="region of interest" description="Disordered" evidence="1">
    <location>
        <begin position="582"/>
        <end position="627"/>
    </location>
</feature>
<name>A0A0M9G8N4_LEPPY</name>
<evidence type="ECO:0008006" key="4">
    <source>
        <dbReference type="Google" id="ProtNLM"/>
    </source>
</evidence>
<feature type="region of interest" description="Disordered" evidence="1">
    <location>
        <begin position="464"/>
        <end position="496"/>
    </location>
</feature>
<dbReference type="Proteomes" id="UP000037923">
    <property type="component" value="Unassembled WGS sequence"/>
</dbReference>
<dbReference type="OrthoDB" id="267734at2759"/>
<sequence length="1390" mass="148896">MATTAVTETSRRACFGASLPTATVAPHEDAELLTRPDSDPAESQTQNALSPISNVAERKQDESLKRLLEVPDDLVTVSTLPTSVLDVPTASSSSAAPRGSGAYCSSTTTAAHLSGLKATLSDTYGCPSLSQLASGLLFTETVDTAGQLLMRPRINAAELAWTPKPLLSAPAKRRPRGRLARTPTETEAAETSPTDPKKKPTKTAETPSEASTTATTCTSPNRKKAVAKTTKKRKRKTGSESAADSKSSEGGMDKKEVVGKASDESRMETSNSALLQTSNANNACISSPPLETSSAPALTSEEDRTKTCAAPSRSTLIASEVEERHATLTVQAPVGGFGEFDMEDWSPSDRVFSNGGNGNVSPLSQLSFLVSEDAAAAEQVKAPPQRKRNRKPKGPREKIPDVSDYLLEGRAGLTQDAPVHPISPSADVLNEELLVSTIDSEFQIEDTADDELLIAKVWPRGAKMENDVSPLPATAPPRKKKRQRHQQPGQKAPQETVSLRKSINSLFSDEGPDALPWWKDTRAAAELNSPSQRRPCLWIELSTRYHDTHGAQLRQLLVYWGCVHQQKCEHLKWSDKTGSSAAAADAPSCVRPTKAPSRHRKRSRASEGRSTDRTQLPSSPSQSGTGKGDGGIVVFLCPPTVSLVDALHWWTQRAHIAHGYMPPLFAVSMTAEMAIPPSAAAAAAASSTAVAAAADFYVSANNVDRLLAKAVLHASLDMQLDPGRSLAVSCSAAGNTAFAQILSQNQIYTSLPACADVLAEMLRFPSTAQLLESAAAAVPKEEVDVGSLAAVMATTVCSSDSLSDPCNREVEESRLPASLQDRYFEDLCKWSGLAARLRDKPRRPQLLLHRVCVDVLPGAPTQLEEDTERKRWTTISSGSRVSPASKTAHSLRWLWLSYGLVRPATRNEDTFVNAARREARLLASHAPPVTLMPIHMSALSLFASLLFRRGNYVTAVNVVDAHASTSQRRLTDYISGYSCVVTGPMRYAVSATVRRYLHVRLSVSVAPLLALFSATSTYGATAAAADDRRTAQKGHLRARAEVTTTTAATASPATSPEAAAVQAVVHLARTQWRRVVGSLSCTCTPGMYEQVSHTEDGTKVCRHLAELFYYFVTQQFRVLAGGRRDSLWIFHEAVSAPERRLKHAVRSGAPSTPSLANDLAGGKGAVKDGDSRPGPQATPAQSSDFLQRIRRRGENESSKGTFTQAADTLLNNVPLSVLYSLSTSTWASREDDDEADPPSIGVGGEAFPAVASEAGSANAPAPFSEALNTASLPFRKKKPQYALTRAPLPGSEGTPAPPPSSAAAAQDFHAEALQYALQFISQRRLAGETGTALEAVRLSPSPAAPPTRVASTTEATSATHSSERMRSREEEDEEARALQLVERLLRNALR</sequence>
<feature type="region of interest" description="Disordered" evidence="1">
    <location>
        <begin position="25"/>
        <end position="56"/>
    </location>
</feature>
<feature type="compositionally biased region" description="Polar residues" evidence="1">
    <location>
        <begin position="268"/>
        <end position="297"/>
    </location>
</feature>
<protein>
    <recommendedName>
        <fullName evidence="4">SWIM-type domain-containing protein</fullName>
    </recommendedName>
</protein>
<feature type="region of interest" description="Disordered" evidence="1">
    <location>
        <begin position="377"/>
        <end position="402"/>
    </location>
</feature>
<dbReference type="OMA" id="WWTQRAH"/>
<feature type="compositionally biased region" description="Basic and acidic residues" evidence="1">
    <location>
        <begin position="251"/>
        <end position="267"/>
    </location>
</feature>
<feature type="compositionally biased region" description="Low complexity" evidence="1">
    <location>
        <begin position="1041"/>
        <end position="1053"/>
    </location>
</feature>
<proteinExistence type="predicted"/>
<dbReference type="VEuPathDB" id="TriTrypDB:LpyrH10_02_3600"/>
<keyword evidence="3" id="KW-1185">Reference proteome</keyword>
<reference evidence="2 3" key="1">
    <citation type="submission" date="2015-07" db="EMBL/GenBank/DDBJ databases">
        <title>High-quality genome of monoxenous trypanosomatid Leptomonas pyrrhocoris.</title>
        <authorList>
            <person name="Flegontov P."/>
            <person name="Butenko A."/>
            <person name="Firsov S."/>
            <person name="Vlcek C."/>
            <person name="Logacheva M.D."/>
            <person name="Field M."/>
            <person name="Filatov D."/>
            <person name="Flegontova O."/>
            <person name="Gerasimov E."/>
            <person name="Jackson A.P."/>
            <person name="Kelly S."/>
            <person name="Opperdoes F."/>
            <person name="O'Reilly A."/>
            <person name="Votypka J."/>
            <person name="Yurchenko V."/>
            <person name="Lukes J."/>
        </authorList>
    </citation>
    <scope>NUCLEOTIDE SEQUENCE [LARGE SCALE GENOMIC DNA]</scope>
    <source>
        <strain evidence="2">H10</strain>
    </source>
</reference>
<feature type="compositionally biased region" description="Polar residues" evidence="1">
    <location>
        <begin position="41"/>
        <end position="53"/>
    </location>
</feature>
<feature type="compositionally biased region" description="Basic residues" evidence="1">
    <location>
        <begin position="221"/>
        <end position="236"/>
    </location>
</feature>
<feature type="region of interest" description="Disordered" evidence="1">
    <location>
        <begin position="1284"/>
        <end position="1303"/>
    </location>
</feature>
<comment type="caution">
    <text evidence="2">The sequence shown here is derived from an EMBL/GenBank/DDBJ whole genome shotgun (WGS) entry which is preliminary data.</text>
</comment>
<dbReference type="RefSeq" id="XP_015663382.1">
    <property type="nucleotide sequence ID" value="XM_015797862.1"/>
</dbReference>
<dbReference type="EMBL" id="LGTL01000002">
    <property type="protein sequence ID" value="KPA84943.1"/>
    <property type="molecule type" value="Genomic_DNA"/>
</dbReference>
<feature type="region of interest" description="Disordered" evidence="1">
    <location>
        <begin position="1147"/>
        <end position="1186"/>
    </location>
</feature>
<gene>
    <name evidence="2" type="ORF">ABB37_01386</name>
</gene>
<evidence type="ECO:0000313" key="3">
    <source>
        <dbReference type="Proteomes" id="UP000037923"/>
    </source>
</evidence>
<dbReference type="GeneID" id="26901681"/>
<feature type="region of interest" description="Disordered" evidence="1">
    <location>
        <begin position="1336"/>
        <end position="1374"/>
    </location>
</feature>
<feature type="compositionally biased region" description="Basic and acidic residues" evidence="1">
    <location>
        <begin position="26"/>
        <end position="38"/>
    </location>
</feature>